<evidence type="ECO:0000256" key="2">
    <source>
        <dbReference type="SAM" id="MobiDB-lite"/>
    </source>
</evidence>
<keyword evidence="3" id="KW-1133">Transmembrane helix</keyword>
<feature type="compositionally biased region" description="Polar residues" evidence="2">
    <location>
        <begin position="1"/>
        <end position="13"/>
    </location>
</feature>
<dbReference type="AlphaFoldDB" id="A0A067QBN8"/>
<dbReference type="OrthoDB" id="5314275at2759"/>
<feature type="transmembrane region" description="Helical" evidence="3">
    <location>
        <begin position="203"/>
        <end position="225"/>
    </location>
</feature>
<keyword evidence="3" id="KW-0472">Membrane</keyword>
<keyword evidence="5" id="KW-1185">Reference proteome</keyword>
<evidence type="ECO:0000256" key="3">
    <source>
        <dbReference type="SAM" id="Phobius"/>
    </source>
</evidence>
<dbReference type="EMBL" id="KL197714">
    <property type="protein sequence ID" value="KDQ60001.1"/>
    <property type="molecule type" value="Genomic_DNA"/>
</dbReference>
<feature type="compositionally biased region" description="Low complexity" evidence="2">
    <location>
        <begin position="321"/>
        <end position="334"/>
    </location>
</feature>
<evidence type="ECO:0000256" key="1">
    <source>
        <dbReference type="SAM" id="Coils"/>
    </source>
</evidence>
<dbReference type="Proteomes" id="UP000027265">
    <property type="component" value="Unassembled WGS sequence"/>
</dbReference>
<feature type="coiled-coil region" evidence="1">
    <location>
        <begin position="388"/>
        <end position="422"/>
    </location>
</feature>
<dbReference type="Pfam" id="PF15496">
    <property type="entry name" value="DUF4646"/>
    <property type="match status" value="1"/>
</dbReference>
<dbReference type="HOGENOM" id="CLU_601379_0_0_1"/>
<dbReference type="InParanoid" id="A0A067QBN8"/>
<evidence type="ECO:0000313" key="4">
    <source>
        <dbReference type="EMBL" id="KDQ60001.1"/>
    </source>
</evidence>
<name>A0A067QBN8_9AGAM</name>
<protein>
    <submittedName>
        <fullName evidence="4">Uncharacterized protein</fullName>
    </submittedName>
</protein>
<feature type="compositionally biased region" description="Polar residues" evidence="2">
    <location>
        <begin position="35"/>
        <end position="47"/>
    </location>
</feature>
<reference evidence="5" key="1">
    <citation type="journal article" date="2014" name="Proc. Natl. Acad. Sci. U.S.A.">
        <title>Extensive sampling of basidiomycete genomes demonstrates inadequacy of the white-rot/brown-rot paradigm for wood decay fungi.</title>
        <authorList>
            <person name="Riley R."/>
            <person name="Salamov A.A."/>
            <person name="Brown D.W."/>
            <person name="Nagy L.G."/>
            <person name="Floudas D."/>
            <person name="Held B.W."/>
            <person name="Levasseur A."/>
            <person name="Lombard V."/>
            <person name="Morin E."/>
            <person name="Otillar R."/>
            <person name="Lindquist E.A."/>
            <person name="Sun H."/>
            <person name="LaButti K.M."/>
            <person name="Schmutz J."/>
            <person name="Jabbour D."/>
            <person name="Luo H."/>
            <person name="Baker S.E."/>
            <person name="Pisabarro A.G."/>
            <person name="Walton J.D."/>
            <person name="Blanchette R.A."/>
            <person name="Henrissat B."/>
            <person name="Martin F."/>
            <person name="Cullen D."/>
            <person name="Hibbett D.S."/>
            <person name="Grigoriev I.V."/>
        </authorList>
    </citation>
    <scope>NUCLEOTIDE SEQUENCE [LARGE SCALE GENOMIC DNA]</scope>
    <source>
        <strain evidence="5">MUCL 33604</strain>
    </source>
</reference>
<sequence length="434" mass="46725">MTQLSAPTSSESPARSEGSEHTSPQVPVPGDIATSMHNLSVAGSDNANPFVDTYAPPSGPPPAQATVATPPSYDNLSIHHNAPAHAIDEKSGSEWVDEKAHAPIENQRTAPIIAPPILSQQPPSFSRPAPSNLPYTAFPPLTIYLGKGLGDGFPTTLPPTAHVDEPHPFTSHDIQESDWLSFLGSIKEVGSLSGGEKIVGNPLVLGIAGGLTFGVAGGVTGAIIAKGVHHRMMKKKYLAIGELINIWNQTFFHPRKMEVILAKGPERLSGPTGQCFPPDWEVESKKMEFVCGGCCGRKRRGMRGEAEGLKSGDEESKLHRTTTGSSTSSSSSAEADSEKKESESLHASPTSKYALKAQKQEMKQALKTQCAAWKAQARESGCDKHQLREQIKSEAEAIKVQCQELKEMKKAGRKARKEMRRRGEMFRLVVVSIA</sequence>
<gene>
    <name evidence="4" type="ORF">JAAARDRAFT_32369</name>
</gene>
<proteinExistence type="predicted"/>
<feature type="region of interest" description="Disordered" evidence="2">
    <location>
        <begin position="303"/>
        <end position="350"/>
    </location>
</feature>
<evidence type="ECO:0000313" key="5">
    <source>
        <dbReference type="Proteomes" id="UP000027265"/>
    </source>
</evidence>
<feature type="compositionally biased region" description="Basic and acidic residues" evidence="2">
    <location>
        <begin position="303"/>
        <end position="318"/>
    </location>
</feature>
<feature type="region of interest" description="Disordered" evidence="2">
    <location>
        <begin position="1"/>
        <end position="68"/>
    </location>
</feature>
<organism evidence="4 5">
    <name type="scientific">Jaapia argillacea MUCL 33604</name>
    <dbReference type="NCBI Taxonomy" id="933084"/>
    <lineage>
        <taxon>Eukaryota</taxon>
        <taxon>Fungi</taxon>
        <taxon>Dikarya</taxon>
        <taxon>Basidiomycota</taxon>
        <taxon>Agaricomycotina</taxon>
        <taxon>Agaricomycetes</taxon>
        <taxon>Agaricomycetidae</taxon>
        <taxon>Jaapiales</taxon>
        <taxon>Jaapiaceae</taxon>
        <taxon>Jaapia</taxon>
    </lineage>
</organism>
<dbReference type="InterPro" id="IPR028018">
    <property type="entry name" value="DUF4646"/>
</dbReference>
<accession>A0A067QBN8</accession>
<keyword evidence="1" id="KW-0175">Coiled coil</keyword>
<dbReference type="STRING" id="933084.A0A067QBN8"/>
<keyword evidence="3" id="KW-0812">Transmembrane</keyword>